<evidence type="ECO:0000259" key="2">
    <source>
        <dbReference type="PROSITE" id="PS51671"/>
    </source>
</evidence>
<sequence length="89" mass="9868">MIAIITVTGPDHTGIVSAVAAALAEKHVNILNISQTIMDEFFTMILHGEFDDSVTSIAELKKRMTTVEEEQQLVIRVQSEAIFTAMHRI</sequence>
<dbReference type="PROSITE" id="PS51671">
    <property type="entry name" value="ACT"/>
    <property type="match status" value="1"/>
</dbReference>
<dbReference type="InterPro" id="IPR045865">
    <property type="entry name" value="ACT-like_dom_sf"/>
</dbReference>
<name>A0AAF0YXC3_9CORY</name>
<dbReference type="AlphaFoldDB" id="A0AAF0YXC3"/>
<comment type="similarity">
    <text evidence="1">Belongs to the UPF0237 family.</text>
</comment>
<accession>A0AAF0YXC3</accession>
<organism evidence="3 4">
    <name type="scientific">Corynebacterium pyruviciproducens</name>
    <dbReference type="NCBI Taxonomy" id="598660"/>
    <lineage>
        <taxon>Bacteria</taxon>
        <taxon>Bacillati</taxon>
        <taxon>Actinomycetota</taxon>
        <taxon>Actinomycetes</taxon>
        <taxon>Mycobacteriales</taxon>
        <taxon>Corynebacteriaceae</taxon>
        <taxon>Corynebacterium</taxon>
    </lineage>
</organism>
<evidence type="ECO:0000313" key="4">
    <source>
        <dbReference type="Proteomes" id="UP000234560"/>
    </source>
</evidence>
<proteinExistence type="inferred from homology"/>
<feature type="domain" description="ACT" evidence="2">
    <location>
        <begin position="4"/>
        <end position="78"/>
    </location>
</feature>
<reference evidence="3" key="1">
    <citation type="submission" date="2017-12" db="EMBL/GenBank/DDBJ databases">
        <authorList>
            <person name="Thomas-White K."/>
            <person name="Wolfe A.J."/>
        </authorList>
    </citation>
    <scope>NUCLEOTIDE SEQUENCE</scope>
    <source>
        <strain evidence="3">UMB0763</strain>
    </source>
</reference>
<evidence type="ECO:0000313" key="3">
    <source>
        <dbReference type="EMBL" id="WOT03286.1"/>
    </source>
</evidence>
<dbReference type="SUPFAM" id="SSF55021">
    <property type="entry name" value="ACT-like"/>
    <property type="match status" value="1"/>
</dbReference>
<dbReference type="CDD" id="cd04872">
    <property type="entry name" value="ACT_1ZPV"/>
    <property type="match status" value="1"/>
</dbReference>
<evidence type="ECO:0000256" key="1">
    <source>
        <dbReference type="HAMAP-Rule" id="MF_01054"/>
    </source>
</evidence>
<dbReference type="HAMAP" id="MF_01054">
    <property type="entry name" value="UPF0237"/>
    <property type="match status" value="1"/>
</dbReference>
<dbReference type="InterPro" id="IPR050990">
    <property type="entry name" value="UPF0237/GcvR_regulator"/>
</dbReference>
<dbReference type="NCBIfam" id="NF001220">
    <property type="entry name" value="PRK00194.1"/>
    <property type="match status" value="1"/>
</dbReference>
<dbReference type="Gene3D" id="3.30.70.260">
    <property type="match status" value="1"/>
</dbReference>
<dbReference type="InterPro" id="IPR022986">
    <property type="entry name" value="UPF0237_ACT"/>
</dbReference>
<dbReference type="PANTHER" id="PTHR34875">
    <property type="entry name" value="UPF0237 PROTEIN MJ1558"/>
    <property type="match status" value="1"/>
</dbReference>
<gene>
    <name evidence="3" type="ORF">CYJ47_05905</name>
</gene>
<dbReference type="Proteomes" id="UP000234560">
    <property type="component" value="Chromosome"/>
</dbReference>
<dbReference type="RefSeq" id="WP_016457522.1">
    <property type="nucleotide sequence ID" value="NZ_CAMIHY010000081.1"/>
</dbReference>
<dbReference type="EMBL" id="CP136958">
    <property type="protein sequence ID" value="WOT03286.1"/>
    <property type="molecule type" value="Genomic_DNA"/>
</dbReference>
<reference evidence="3" key="2">
    <citation type="submission" date="2023-10" db="EMBL/GenBank/DDBJ databases">
        <authorList>
            <person name="Choi B."/>
        </authorList>
    </citation>
    <scope>NUCLEOTIDE SEQUENCE</scope>
    <source>
        <strain evidence="3">UMB0763</strain>
    </source>
</reference>
<dbReference type="InterPro" id="IPR002912">
    <property type="entry name" value="ACT_dom"/>
</dbReference>
<dbReference type="Pfam" id="PF13740">
    <property type="entry name" value="ACT_6"/>
    <property type="match status" value="1"/>
</dbReference>
<dbReference type="KEGG" id="cpyr:CYJ47_05905"/>
<dbReference type="PANTHER" id="PTHR34875:SF6">
    <property type="entry name" value="UPF0237 PROTEIN MJ1558"/>
    <property type="match status" value="1"/>
</dbReference>
<protein>
    <recommendedName>
        <fullName evidence="1">UPF0237 protein CYJ47_05905</fullName>
    </recommendedName>
</protein>